<comment type="caution">
    <text evidence="1">The sequence shown here is derived from an EMBL/GenBank/DDBJ whole genome shotgun (WGS) entry which is preliminary data.</text>
</comment>
<dbReference type="RefSeq" id="WP_008240269.1">
    <property type="nucleotide sequence ID" value="NZ_AJJU01000019.1"/>
</dbReference>
<sequence length="193" mass="23204">MTEREVNLYLINSMHSNYPKNHFDSIISKMTEQIKIEIIDLGRRRNEDVRKQFLTEMKIYILQKELFSLYQMRIVYLYMQFEIHLKKMISLAYGESKNGLYKWNDLIKFFKTRNIDLIKLNFFSDINNIRVLNNSIKHSEELLNDKTRNIPEFKGRNSINSATINIFYDRIMDVPREFIGEIAVEIGKRYISD</sequence>
<proteinExistence type="predicted"/>
<reference evidence="1 2" key="1">
    <citation type="journal article" date="2012" name="J. Bacteriol.">
        <title>Genome Sequence of the Halotolerant Bacterium Imtechella halotolerans K1T.</title>
        <authorList>
            <person name="Kumar S."/>
            <person name="Vikram S."/>
            <person name="Subramanian S."/>
            <person name="Raghava G.P."/>
            <person name="Pinnaka A.K."/>
        </authorList>
    </citation>
    <scope>NUCLEOTIDE SEQUENCE [LARGE SCALE GENOMIC DNA]</scope>
    <source>
        <strain evidence="1 2">K1</strain>
    </source>
</reference>
<name>I0WB88_9FLAO</name>
<evidence type="ECO:0008006" key="3">
    <source>
        <dbReference type="Google" id="ProtNLM"/>
    </source>
</evidence>
<dbReference type="EMBL" id="AJJU01000019">
    <property type="protein sequence ID" value="EID73654.1"/>
    <property type="molecule type" value="Genomic_DNA"/>
</dbReference>
<dbReference type="Proteomes" id="UP000005938">
    <property type="component" value="Unassembled WGS sequence"/>
</dbReference>
<dbReference type="AlphaFoldDB" id="I0WB88"/>
<keyword evidence="2" id="KW-1185">Reference proteome</keyword>
<evidence type="ECO:0000313" key="1">
    <source>
        <dbReference type="EMBL" id="EID73654.1"/>
    </source>
</evidence>
<gene>
    <name evidence="1" type="ORF">W5A_10437</name>
</gene>
<organism evidence="1 2">
    <name type="scientific">Imtechella halotolerans K1</name>
    <dbReference type="NCBI Taxonomy" id="946077"/>
    <lineage>
        <taxon>Bacteria</taxon>
        <taxon>Pseudomonadati</taxon>
        <taxon>Bacteroidota</taxon>
        <taxon>Flavobacteriia</taxon>
        <taxon>Flavobacteriales</taxon>
        <taxon>Flavobacteriaceae</taxon>
        <taxon>Imtechella</taxon>
    </lineage>
</organism>
<protein>
    <recommendedName>
        <fullName evidence="3">RiboL-PSP-HEPN domain-containing protein</fullName>
    </recommendedName>
</protein>
<dbReference type="eggNOG" id="ENOG50329B1">
    <property type="taxonomic scope" value="Bacteria"/>
</dbReference>
<accession>I0WB88</accession>
<evidence type="ECO:0000313" key="2">
    <source>
        <dbReference type="Proteomes" id="UP000005938"/>
    </source>
</evidence>